<dbReference type="EMBL" id="JANAKD010001358">
    <property type="protein sequence ID" value="KAJ3480297.1"/>
    <property type="molecule type" value="Genomic_DNA"/>
</dbReference>
<comment type="caution">
    <text evidence="1">The sequence shown here is derived from an EMBL/GenBank/DDBJ whole genome shotgun (WGS) entry which is preliminary data.</text>
</comment>
<name>A0ACC1QM99_9HYPO</name>
<organism evidence="1 2">
    <name type="scientific">Lecanicillium saksenae</name>
    <dbReference type="NCBI Taxonomy" id="468837"/>
    <lineage>
        <taxon>Eukaryota</taxon>
        <taxon>Fungi</taxon>
        <taxon>Dikarya</taxon>
        <taxon>Ascomycota</taxon>
        <taxon>Pezizomycotina</taxon>
        <taxon>Sordariomycetes</taxon>
        <taxon>Hypocreomycetidae</taxon>
        <taxon>Hypocreales</taxon>
        <taxon>Cordycipitaceae</taxon>
        <taxon>Lecanicillium</taxon>
    </lineage>
</organism>
<evidence type="ECO:0000313" key="1">
    <source>
        <dbReference type="EMBL" id="KAJ3480297.1"/>
    </source>
</evidence>
<dbReference type="Proteomes" id="UP001148737">
    <property type="component" value="Unassembled WGS sequence"/>
</dbReference>
<sequence>MFTFPERPGALERFLLAVRPKFNISLFQYRNYGGDVAKILAGIACPDDERSELLDFLRELGYPYQDCTESEVYKTFLRT</sequence>
<proteinExistence type="predicted"/>
<reference evidence="1" key="1">
    <citation type="submission" date="2022-07" db="EMBL/GenBank/DDBJ databases">
        <title>Genome Sequence of Lecanicillium saksenae.</title>
        <authorList>
            <person name="Buettner E."/>
        </authorList>
    </citation>
    <scope>NUCLEOTIDE SEQUENCE</scope>
    <source>
        <strain evidence="1">VT-O1</strain>
    </source>
</reference>
<evidence type="ECO:0000313" key="2">
    <source>
        <dbReference type="Proteomes" id="UP001148737"/>
    </source>
</evidence>
<accession>A0ACC1QM99</accession>
<gene>
    <name evidence="1" type="ORF">NLG97_g8104</name>
</gene>
<keyword evidence="2" id="KW-1185">Reference proteome</keyword>
<protein>
    <submittedName>
        <fullName evidence="1">Uncharacterized protein</fullName>
    </submittedName>
</protein>